<accession>A0A8K0H1U0</accession>
<evidence type="ECO:0000256" key="2">
    <source>
        <dbReference type="ARBA" id="ARBA00023315"/>
    </source>
</evidence>
<keyword evidence="1" id="KW-0808">Transferase</keyword>
<dbReference type="Pfam" id="PF02458">
    <property type="entry name" value="Transferase"/>
    <property type="match status" value="2"/>
</dbReference>
<dbReference type="PANTHER" id="PTHR31625">
    <property type="match status" value="1"/>
</dbReference>
<dbReference type="AlphaFoldDB" id="A0A8K0H1U0"/>
<evidence type="ECO:0000313" key="4">
    <source>
        <dbReference type="Proteomes" id="UP000796880"/>
    </source>
</evidence>
<dbReference type="Proteomes" id="UP000796880">
    <property type="component" value="Unassembled WGS sequence"/>
</dbReference>
<dbReference type="Gene3D" id="3.30.559.10">
    <property type="entry name" value="Chloramphenicol acetyltransferase-like domain"/>
    <property type="match status" value="2"/>
</dbReference>
<name>A0A8K0H1U0_9ROSA</name>
<evidence type="ECO:0000256" key="1">
    <source>
        <dbReference type="ARBA" id="ARBA00022679"/>
    </source>
</evidence>
<proteinExistence type="predicted"/>
<protein>
    <submittedName>
        <fullName evidence="3">Uncharacterized protein</fullName>
    </submittedName>
</protein>
<dbReference type="InterPro" id="IPR051504">
    <property type="entry name" value="Plant_metabolite_acyltrans"/>
</dbReference>
<sequence length="426" mass="47089">MAESQSVKILEVCRVAPATNSAAPKSLPLTFFDLYWLRSQPIHRLFIYEIPCIDTHLFLDSILPKLKHSLSLTLHHFLPLAGSLTWPQHSHKPLLNYVEGDGVSLTVAESSSADLFHDLCSNDIRDAAKCRPLLANLSVSPDRASLLELQVTVFPNHGFCVGITPHHAVLDGRTSTSFIKSWAHMCKLAETKESSLAPPSIPEQLTPFYDRTVIEDPAELEATYLDVLLKHGVPHNRSLKLMEVPPAPPGLVQATLELSQDDIVKLRKHGMRTSFLVPVDCRFRLKPSIPSTYFGNCIIVHKADAMTEDILGEDGVVSAVVTINDALRELDSGEDVLRGGRSLSSLFNSATPVVLFVFAGSNRFEEYSTDFGWGRPKKVEIIRPYREGSYCMLDSKSGDGVQIGLVLEKGKMEAFVSEFARGLETL</sequence>
<comment type="caution">
    <text evidence="3">The sequence shown here is derived from an EMBL/GenBank/DDBJ whole genome shotgun (WGS) entry which is preliminary data.</text>
</comment>
<dbReference type="InterPro" id="IPR023213">
    <property type="entry name" value="CAT-like_dom_sf"/>
</dbReference>
<organism evidence="3 4">
    <name type="scientific">Rhamnella rubrinervis</name>
    <dbReference type="NCBI Taxonomy" id="2594499"/>
    <lineage>
        <taxon>Eukaryota</taxon>
        <taxon>Viridiplantae</taxon>
        <taxon>Streptophyta</taxon>
        <taxon>Embryophyta</taxon>
        <taxon>Tracheophyta</taxon>
        <taxon>Spermatophyta</taxon>
        <taxon>Magnoliopsida</taxon>
        <taxon>eudicotyledons</taxon>
        <taxon>Gunneridae</taxon>
        <taxon>Pentapetalae</taxon>
        <taxon>rosids</taxon>
        <taxon>fabids</taxon>
        <taxon>Rosales</taxon>
        <taxon>Rhamnaceae</taxon>
        <taxon>rhamnoid group</taxon>
        <taxon>Rhamneae</taxon>
        <taxon>Rhamnella</taxon>
    </lineage>
</organism>
<keyword evidence="2" id="KW-0012">Acyltransferase</keyword>
<dbReference type="OrthoDB" id="1862401at2759"/>
<dbReference type="EMBL" id="VOIH02000006">
    <property type="protein sequence ID" value="KAF3444114.1"/>
    <property type="molecule type" value="Genomic_DNA"/>
</dbReference>
<dbReference type="GO" id="GO:0016747">
    <property type="term" value="F:acyltransferase activity, transferring groups other than amino-acyl groups"/>
    <property type="evidence" value="ECO:0007669"/>
    <property type="project" value="UniProtKB-ARBA"/>
</dbReference>
<keyword evidence="4" id="KW-1185">Reference proteome</keyword>
<evidence type="ECO:0000313" key="3">
    <source>
        <dbReference type="EMBL" id="KAF3444114.1"/>
    </source>
</evidence>
<reference evidence="3" key="1">
    <citation type="submission" date="2020-03" db="EMBL/GenBank/DDBJ databases">
        <title>A high-quality chromosome-level genome assembly of a woody plant with both climbing and erect habits, Rhamnella rubrinervis.</title>
        <authorList>
            <person name="Lu Z."/>
            <person name="Yang Y."/>
            <person name="Zhu X."/>
            <person name="Sun Y."/>
        </authorList>
    </citation>
    <scope>NUCLEOTIDE SEQUENCE</scope>
    <source>
        <strain evidence="3">BYM</strain>
        <tissue evidence="3">Leaf</tissue>
    </source>
</reference>
<gene>
    <name evidence="3" type="ORF">FNV43_RR13804</name>
</gene>